<protein>
    <submittedName>
        <fullName evidence="2">Uncharacterized protein</fullName>
    </submittedName>
</protein>
<reference evidence="3" key="1">
    <citation type="journal article" date="2023" name="Mar. Drugs">
        <title>Gemmata algarum, a Novel Planctomycete Isolated from an Algal Mat, Displays Antimicrobial Activity.</title>
        <authorList>
            <person name="Kumar G."/>
            <person name="Kallscheuer N."/>
            <person name="Kashif M."/>
            <person name="Ahamad S."/>
            <person name="Jagadeeshwari U."/>
            <person name="Pannikurungottu S."/>
            <person name="Haufschild T."/>
            <person name="Kabuu M."/>
            <person name="Sasikala C."/>
            <person name="Jogler C."/>
            <person name="Ramana C."/>
        </authorList>
    </citation>
    <scope>NUCLEOTIDE SEQUENCE [LARGE SCALE GENOMIC DNA]</scope>
    <source>
        <strain evidence="3">JC673</strain>
    </source>
</reference>
<evidence type="ECO:0000256" key="1">
    <source>
        <dbReference type="SAM" id="MobiDB-lite"/>
    </source>
</evidence>
<keyword evidence="3" id="KW-1185">Reference proteome</keyword>
<dbReference type="RefSeq" id="WP_320689755.1">
    <property type="nucleotide sequence ID" value="NZ_JAXBLV010000244.1"/>
</dbReference>
<sequence length="133" mass="14769">MSFSTDMAKLVADQLSRFVTLNRHQLAGQVANLDFWIGQVRHVLAGIDGYGARFVRMQAAQEHYVGHNGAITPGTEGYDPRTSPVAPRRVPDRELRQARRGVVDAARRLLERCREERLVAGEAVAALLAEFAE</sequence>
<comment type="caution">
    <text evidence="2">The sequence shown here is derived from an EMBL/GenBank/DDBJ whole genome shotgun (WGS) entry which is preliminary data.</text>
</comment>
<dbReference type="EMBL" id="JAXBLV010000244">
    <property type="protein sequence ID" value="MDY3563580.1"/>
    <property type="molecule type" value="Genomic_DNA"/>
</dbReference>
<name>A0ABU5FA35_9BACT</name>
<proteinExistence type="predicted"/>
<evidence type="ECO:0000313" key="2">
    <source>
        <dbReference type="EMBL" id="MDY3563580.1"/>
    </source>
</evidence>
<accession>A0ABU5FA35</accession>
<dbReference type="Proteomes" id="UP001272242">
    <property type="component" value="Unassembled WGS sequence"/>
</dbReference>
<gene>
    <name evidence="2" type="ORF">R5W23_005194</name>
</gene>
<organism evidence="2 3">
    <name type="scientific">Gemmata algarum</name>
    <dbReference type="NCBI Taxonomy" id="2975278"/>
    <lineage>
        <taxon>Bacteria</taxon>
        <taxon>Pseudomonadati</taxon>
        <taxon>Planctomycetota</taxon>
        <taxon>Planctomycetia</taxon>
        <taxon>Gemmatales</taxon>
        <taxon>Gemmataceae</taxon>
        <taxon>Gemmata</taxon>
    </lineage>
</organism>
<feature type="region of interest" description="Disordered" evidence="1">
    <location>
        <begin position="68"/>
        <end position="89"/>
    </location>
</feature>
<evidence type="ECO:0000313" key="3">
    <source>
        <dbReference type="Proteomes" id="UP001272242"/>
    </source>
</evidence>